<dbReference type="Proteomes" id="UP000807025">
    <property type="component" value="Unassembled WGS sequence"/>
</dbReference>
<gene>
    <name evidence="1" type="ORF">BDN71DRAFT_1482744</name>
</gene>
<dbReference type="EMBL" id="MU154563">
    <property type="protein sequence ID" value="KAF9495305.1"/>
    <property type="molecule type" value="Genomic_DNA"/>
</dbReference>
<keyword evidence="2" id="KW-1185">Reference proteome</keyword>
<proteinExistence type="predicted"/>
<sequence length="794" mass="89185">MNEPIPPSPKSDEITQKFVNEIRSATLDNGNLNEDTIARLCHPIEGPVDISNPNTRLSLDIFLAVTNASEQTYDAVQAAVTLHYPDTKILSYHLVKKLVADISGVMSVVDDMCIKLCLTFTGPFANDNVCSICGEHCYDQLKLQLTGKKIPHQQFHTIPLGPQLQALCCSPDSSTVMAYRDKKTHKVLEMIQTIQSPDDMVTEYLSLYKATGLTSNDTLYQNKASDMWLYIWIIEDVIPGTRYKKKRVLPSGFIPGPLKPKILNSFIFQGIHHVSALQQENNGCGMHIWDACLAAVIYSRIIFAMGTADAMGMPEMVGEVGHHGALGCQLCCKMKGWHKPYASHYFMPHLQPLNYTVPDCNHPDIDIRSLQTGSAEDYWHDFQADYECNRKATGLSKPSIFTGLVPLLMFPIPQCWVLDLMHLIKLNIPNLLISLWRGTIKCEATDNKNTWPWRTFIGDTWIEHGKSIAACQPYFPTSFHCPPRNPAEKINSGYKATEYYLYIFGLGPVYFQSLLPHPYWHNLCRLVHGVRIILQRSITGQQLCEAHLSLVQFVEEYELHYYQHRVDRMHFCCPCIHTLLHTAPEVACVGPGAYSSQFTVERTIGDLGQEIKQPSNPFLNLSQQGIHHSQVNALKTIQNPIPHGAIILGNGFIFLRPCDRISCTLHGPVGNALLDSFGVAKIAQTAWKEKQKASCDVHIFRMVKVGGEEKAFALVSLYSHPDADLLEDSYGALWVCDYLGLHNLHVVEAESIISVVSIQLLPPLPHKVPNRWFVVEKPGMDDLEMLGQEENMGE</sequence>
<comment type="caution">
    <text evidence="1">The sequence shown here is derived from an EMBL/GenBank/DDBJ whole genome shotgun (WGS) entry which is preliminary data.</text>
</comment>
<dbReference type="OrthoDB" id="2669721at2759"/>
<dbReference type="PANTHER" id="PTHR46579">
    <property type="entry name" value="F5/8 TYPE C DOMAIN-CONTAINING PROTEIN-RELATED"/>
    <property type="match status" value="1"/>
</dbReference>
<reference evidence="1" key="1">
    <citation type="submission" date="2020-11" db="EMBL/GenBank/DDBJ databases">
        <authorList>
            <consortium name="DOE Joint Genome Institute"/>
            <person name="Ahrendt S."/>
            <person name="Riley R."/>
            <person name="Andreopoulos W."/>
            <person name="Labutti K."/>
            <person name="Pangilinan J."/>
            <person name="Ruiz-Duenas F.J."/>
            <person name="Barrasa J.M."/>
            <person name="Sanchez-Garcia M."/>
            <person name="Camarero S."/>
            <person name="Miyauchi S."/>
            <person name="Serrano A."/>
            <person name="Linde D."/>
            <person name="Babiker R."/>
            <person name="Drula E."/>
            <person name="Ayuso-Fernandez I."/>
            <person name="Pacheco R."/>
            <person name="Padilla G."/>
            <person name="Ferreira P."/>
            <person name="Barriuso J."/>
            <person name="Kellner H."/>
            <person name="Castanera R."/>
            <person name="Alfaro M."/>
            <person name="Ramirez L."/>
            <person name="Pisabarro A.G."/>
            <person name="Kuo A."/>
            <person name="Tritt A."/>
            <person name="Lipzen A."/>
            <person name="He G."/>
            <person name="Yan M."/>
            <person name="Ng V."/>
            <person name="Cullen D."/>
            <person name="Martin F."/>
            <person name="Rosso M.-N."/>
            <person name="Henrissat B."/>
            <person name="Hibbett D."/>
            <person name="Martinez A.T."/>
            <person name="Grigoriev I.V."/>
        </authorList>
    </citation>
    <scope>NUCLEOTIDE SEQUENCE</scope>
    <source>
        <strain evidence="1">ATCC 90797</strain>
    </source>
</reference>
<protein>
    <submittedName>
        <fullName evidence="1">Uncharacterized protein</fullName>
    </submittedName>
</protein>
<dbReference type="PANTHER" id="PTHR46579:SF1">
    <property type="entry name" value="F5_8 TYPE C DOMAIN-CONTAINING PROTEIN"/>
    <property type="match status" value="1"/>
</dbReference>
<evidence type="ECO:0000313" key="2">
    <source>
        <dbReference type="Proteomes" id="UP000807025"/>
    </source>
</evidence>
<accession>A0A9P5ZWS0</accession>
<organism evidence="1 2">
    <name type="scientific">Pleurotus eryngii</name>
    <name type="common">Boletus of the steppes</name>
    <dbReference type="NCBI Taxonomy" id="5323"/>
    <lineage>
        <taxon>Eukaryota</taxon>
        <taxon>Fungi</taxon>
        <taxon>Dikarya</taxon>
        <taxon>Basidiomycota</taxon>
        <taxon>Agaricomycotina</taxon>
        <taxon>Agaricomycetes</taxon>
        <taxon>Agaricomycetidae</taxon>
        <taxon>Agaricales</taxon>
        <taxon>Pleurotineae</taxon>
        <taxon>Pleurotaceae</taxon>
        <taxon>Pleurotus</taxon>
    </lineage>
</organism>
<dbReference type="AlphaFoldDB" id="A0A9P5ZWS0"/>
<name>A0A9P5ZWS0_PLEER</name>
<evidence type="ECO:0000313" key="1">
    <source>
        <dbReference type="EMBL" id="KAF9495305.1"/>
    </source>
</evidence>